<protein>
    <submittedName>
        <fullName evidence="2">Uncharacterized protein</fullName>
    </submittedName>
</protein>
<name>A0ABN9SU47_9DINO</name>
<dbReference type="Proteomes" id="UP001189429">
    <property type="component" value="Unassembled WGS sequence"/>
</dbReference>
<feature type="non-terminal residue" evidence="2">
    <location>
        <position position="279"/>
    </location>
</feature>
<proteinExistence type="predicted"/>
<evidence type="ECO:0000313" key="2">
    <source>
        <dbReference type="EMBL" id="CAK0835933.1"/>
    </source>
</evidence>
<feature type="non-terminal residue" evidence="2">
    <location>
        <position position="1"/>
    </location>
</feature>
<keyword evidence="3" id="KW-1185">Reference proteome</keyword>
<reference evidence="2" key="1">
    <citation type="submission" date="2023-10" db="EMBL/GenBank/DDBJ databases">
        <authorList>
            <person name="Chen Y."/>
            <person name="Shah S."/>
            <person name="Dougan E. K."/>
            <person name="Thang M."/>
            <person name="Chan C."/>
        </authorList>
    </citation>
    <scope>NUCLEOTIDE SEQUENCE [LARGE SCALE GENOMIC DNA]</scope>
</reference>
<evidence type="ECO:0000256" key="1">
    <source>
        <dbReference type="SAM" id="MobiDB-lite"/>
    </source>
</evidence>
<dbReference type="EMBL" id="CAUYUJ010013291">
    <property type="protein sequence ID" value="CAK0835933.1"/>
    <property type="molecule type" value="Genomic_DNA"/>
</dbReference>
<accession>A0ABN9SU47</accession>
<gene>
    <name evidence="2" type="ORF">PCOR1329_LOCUS32585</name>
</gene>
<feature type="compositionally biased region" description="Basic and acidic residues" evidence="1">
    <location>
        <begin position="194"/>
        <end position="216"/>
    </location>
</feature>
<sequence>GKDSNPWKEPQTSTHSVPELLRMALKGTEDPTLMQAFEAQVLKRATSVFKDADHKHTQAAANVVRLKSNLEQARANEKSAALALAQGERAKKSAAEALALAEGISMQGADPSARPKFAVSWDRELDGIEELECEAAERAILRMIRSDLEGLATLMTTNEAEAEVTAMLANSQEVQSFADRFNKQRKVQQAQLAGEEHDQEFTDAAERLPQPKRESQLKALAEQNADTKGSSLGKGKGTSATAGKGDGAQVAKAQAARANEGCEWALAKSHLQAQSALSE</sequence>
<feature type="region of interest" description="Disordered" evidence="1">
    <location>
        <begin position="193"/>
        <end position="256"/>
    </location>
</feature>
<evidence type="ECO:0000313" key="3">
    <source>
        <dbReference type="Proteomes" id="UP001189429"/>
    </source>
</evidence>
<organism evidence="2 3">
    <name type="scientific">Prorocentrum cordatum</name>
    <dbReference type="NCBI Taxonomy" id="2364126"/>
    <lineage>
        <taxon>Eukaryota</taxon>
        <taxon>Sar</taxon>
        <taxon>Alveolata</taxon>
        <taxon>Dinophyceae</taxon>
        <taxon>Prorocentrales</taxon>
        <taxon>Prorocentraceae</taxon>
        <taxon>Prorocentrum</taxon>
    </lineage>
</organism>
<comment type="caution">
    <text evidence="2">The sequence shown here is derived from an EMBL/GenBank/DDBJ whole genome shotgun (WGS) entry which is preliminary data.</text>
</comment>
<feature type="compositionally biased region" description="Low complexity" evidence="1">
    <location>
        <begin position="227"/>
        <end position="256"/>
    </location>
</feature>